<name>A0A4V3HFZ0_9BACT</name>
<dbReference type="PANTHER" id="PTHR30038">
    <property type="entry name" value="ALDEHYDE FERREDOXIN OXIDOREDUCTASE"/>
    <property type="match status" value="1"/>
</dbReference>
<comment type="cofactor">
    <cofactor evidence="8">
        <name>tungstopterin</name>
        <dbReference type="ChEBI" id="CHEBI:30402"/>
    </cofactor>
</comment>
<keyword evidence="7" id="KW-0411">Iron-sulfur</keyword>
<dbReference type="InterPro" id="IPR013985">
    <property type="entry name" value="Ald_Fedxn_OxRdtase_dom3"/>
</dbReference>
<feature type="domain" description="Aldehyde ferredoxin oxidoreductase N-terminal" evidence="9">
    <location>
        <begin position="4"/>
        <end position="207"/>
    </location>
</feature>
<evidence type="ECO:0000256" key="1">
    <source>
        <dbReference type="ARBA" id="ARBA00001966"/>
    </source>
</evidence>
<dbReference type="InterPro" id="IPR036021">
    <property type="entry name" value="Tungsten_al_ferr_oxy-like_C"/>
</dbReference>
<dbReference type="InterPro" id="IPR013983">
    <property type="entry name" value="Ald_Fedxn_OxRdtase_N"/>
</dbReference>
<dbReference type="PANTHER" id="PTHR30038:SF7">
    <property type="entry name" value="TUNGSTEN-CONTAINING GLYCERALDEHYDE-3-PHOSPHATE:FERREDOXIN OXIDOREDUCTASE"/>
    <property type="match status" value="1"/>
</dbReference>
<dbReference type="Proteomes" id="UP000295066">
    <property type="component" value="Unassembled WGS sequence"/>
</dbReference>
<dbReference type="SMART" id="SM00790">
    <property type="entry name" value="AFOR_N"/>
    <property type="match status" value="1"/>
</dbReference>
<dbReference type="Gene3D" id="3.60.9.10">
    <property type="entry name" value="Aldehyde ferredoxin oxidoreductase, N-terminal domain"/>
    <property type="match status" value="1"/>
</dbReference>
<dbReference type="Gene3D" id="1.10.599.10">
    <property type="entry name" value="Aldehyde Ferredoxin Oxidoreductase Protein, subunit A, domain 3"/>
    <property type="match status" value="1"/>
</dbReference>
<dbReference type="EMBL" id="SORI01000015">
    <property type="protein sequence ID" value="TDY58042.1"/>
    <property type="molecule type" value="Genomic_DNA"/>
</dbReference>
<keyword evidence="3" id="KW-0004">4Fe-4S</keyword>
<evidence type="ECO:0000256" key="5">
    <source>
        <dbReference type="ARBA" id="ARBA00023002"/>
    </source>
</evidence>
<reference evidence="10 11" key="1">
    <citation type="submission" date="2019-03" db="EMBL/GenBank/DDBJ databases">
        <title>Genomic Encyclopedia of Type Strains, Phase IV (KMG-IV): sequencing the most valuable type-strain genomes for metagenomic binning, comparative biology and taxonomic classification.</title>
        <authorList>
            <person name="Goeker M."/>
        </authorList>
    </citation>
    <scope>NUCLEOTIDE SEQUENCE [LARGE SCALE GENOMIC DNA]</scope>
    <source>
        <strain evidence="10 11">DSM 25964</strain>
    </source>
</reference>
<dbReference type="SUPFAM" id="SSF48310">
    <property type="entry name" value="Aldehyde ferredoxin oxidoreductase, C-terminal domains"/>
    <property type="match status" value="1"/>
</dbReference>
<accession>A0A4V3HFZ0</accession>
<dbReference type="InterPro" id="IPR001203">
    <property type="entry name" value="OxRdtase_Ald_Fedxn_C"/>
</dbReference>
<dbReference type="OrthoDB" id="9763894at2"/>
<keyword evidence="11" id="KW-1185">Reference proteome</keyword>
<evidence type="ECO:0000256" key="6">
    <source>
        <dbReference type="ARBA" id="ARBA00023004"/>
    </source>
</evidence>
<evidence type="ECO:0000256" key="8">
    <source>
        <dbReference type="ARBA" id="ARBA00049934"/>
    </source>
</evidence>
<comment type="similarity">
    <text evidence="2">Belongs to the AOR/FOR family.</text>
</comment>
<keyword evidence="5" id="KW-0560">Oxidoreductase</keyword>
<sequence length="618" mass="67599">MYGYWGKLLRVDLTNRTFRSEEIPEKVFDLLLGGSGLGAKILLEGTPAKVDPLSPENKLIFAVGAFQGVNFPGNGKWSVITKGPLTGTFLESAGTGHWAPYFKKCGYDAVVFEGKASSPVYVVIRDDSVEFRDAAFLWGKDTVETGVLIKEDLGDKRINALNIGPSGEILNPIACVTCDGHSFAGRGGAGAVMGSKNLKAVAAWGTKEVPVYDREKASEYAKEVFKLLHEQGEGFRNHGTPTVMVPLEEIGDVPIKYWRGDENKYGAYLLGAPRYTEYLNVKPLPCINCPVGCHRHIHFEYPDGTVLEGNGPEYETIGMMGTNLLMEDLGAVAKANDLANRMGIDTVSCGAWIGFLMECWEYGWITPRDTGGLQVKWGDPKALLELTSRIASMKGVGEWFREGVRGAAKRIGKEAEKITVEVKNLDYPAHDPRAVFGLGVNYAVGTRGACHERGNPQASALGLFFPELGEDAPLDRFSVEDAAKVAVLHQDVSVLHNCMTLCKFMMGGAGLTLTEMNTAYKYLTGKDIPVAEFVKCGERAWQLQRIINVRDGLGRKDDTLPLKMTVPAMVGPRAGKTPTPHDRILDDYYALRGWDGNGVPTKERLEELGLGEYAKYLN</sequence>
<dbReference type="GO" id="GO:0051539">
    <property type="term" value="F:4 iron, 4 sulfur cluster binding"/>
    <property type="evidence" value="ECO:0007669"/>
    <property type="project" value="UniProtKB-KW"/>
</dbReference>
<keyword evidence="4" id="KW-0479">Metal-binding</keyword>
<dbReference type="RefSeq" id="WP_133958208.1">
    <property type="nucleotide sequence ID" value="NZ_SORI01000015.1"/>
</dbReference>
<gene>
    <name evidence="10" type="ORF">C8D99_11560</name>
</gene>
<protein>
    <submittedName>
        <fullName evidence="10">Aldehyde:ferredoxin oxidoreductase</fullName>
    </submittedName>
</protein>
<evidence type="ECO:0000313" key="10">
    <source>
        <dbReference type="EMBL" id="TDY58042.1"/>
    </source>
</evidence>
<keyword evidence="6" id="KW-0408">Iron</keyword>
<dbReference type="GO" id="GO:0009055">
    <property type="term" value="F:electron transfer activity"/>
    <property type="evidence" value="ECO:0007669"/>
    <property type="project" value="InterPro"/>
</dbReference>
<proteinExistence type="inferred from homology"/>
<comment type="cofactor">
    <cofactor evidence="1">
        <name>[4Fe-4S] cluster</name>
        <dbReference type="ChEBI" id="CHEBI:49883"/>
    </cofactor>
</comment>
<dbReference type="SUPFAM" id="SSF56228">
    <property type="entry name" value="Aldehyde ferredoxin oxidoreductase, N-terminal domain"/>
    <property type="match status" value="1"/>
</dbReference>
<dbReference type="AlphaFoldDB" id="A0A4V3HFZ0"/>
<dbReference type="InterPro" id="IPR013984">
    <property type="entry name" value="Ald_Fedxn_OxRdtase_dom2"/>
</dbReference>
<evidence type="ECO:0000313" key="11">
    <source>
        <dbReference type="Proteomes" id="UP000295066"/>
    </source>
</evidence>
<evidence type="ECO:0000256" key="2">
    <source>
        <dbReference type="ARBA" id="ARBA00011032"/>
    </source>
</evidence>
<comment type="caution">
    <text evidence="10">The sequence shown here is derived from an EMBL/GenBank/DDBJ whole genome shotgun (WGS) entry which is preliminary data.</text>
</comment>
<evidence type="ECO:0000256" key="7">
    <source>
        <dbReference type="ARBA" id="ARBA00023014"/>
    </source>
</evidence>
<dbReference type="Pfam" id="PF01314">
    <property type="entry name" value="AFOR_C"/>
    <property type="match status" value="1"/>
</dbReference>
<dbReference type="Gene3D" id="1.10.569.10">
    <property type="entry name" value="Aldehyde Ferredoxin Oxidoreductase Protein, subunit A, domain 2"/>
    <property type="match status" value="1"/>
</dbReference>
<dbReference type="InterPro" id="IPR051919">
    <property type="entry name" value="W-dependent_AOR"/>
</dbReference>
<dbReference type="InterPro" id="IPR036503">
    <property type="entry name" value="Ald_Fedxn_OxRdtase_N_sf"/>
</dbReference>
<evidence type="ECO:0000259" key="9">
    <source>
        <dbReference type="SMART" id="SM00790"/>
    </source>
</evidence>
<organism evidence="10 11">
    <name type="scientific">Aminivibrio pyruvatiphilus</name>
    <dbReference type="NCBI Taxonomy" id="1005740"/>
    <lineage>
        <taxon>Bacteria</taxon>
        <taxon>Thermotogati</taxon>
        <taxon>Synergistota</taxon>
        <taxon>Synergistia</taxon>
        <taxon>Synergistales</taxon>
        <taxon>Aminobacteriaceae</taxon>
        <taxon>Aminivibrio</taxon>
    </lineage>
</organism>
<evidence type="ECO:0000256" key="3">
    <source>
        <dbReference type="ARBA" id="ARBA00022485"/>
    </source>
</evidence>
<dbReference type="GO" id="GO:0016625">
    <property type="term" value="F:oxidoreductase activity, acting on the aldehyde or oxo group of donors, iron-sulfur protein as acceptor"/>
    <property type="evidence" value="ECO:0007669"/>
    <property type="project" value="InterPro"/>
</dbReference>
<evidence type="ECO:0000256" key="4">
    <source>
        <dbReference type="ARBA" id="ARBA00022723"/>
    </source>
</evidence>
<dbReference type="Pfam" id="PF02730">
    <property type="entry name" value="AFOR_N"/>
    <property type="match status" value="1"/>
</dbReference>
<dbReference type="GO" id="GO:0046872">
    <property type="term" value="F:metal ion binding"/>
    <property type="evidence" value="ECO:0007669"/>
    <property type="project" value="UniProtKB-KW"/>
</dbReference>